<dbReference type="PROSITE" id="PS50109">
    <property type="entry name" value="HIS_KIN"/>
    <property type="match status" value="1"/>
</dbReference>
<dbReference type="InterPro" id="IPR011712">
    <property type="entry name" value="Sig_transdc_His_kin_sub3_dim/P"/>
</dbReference>
<dbReference type="InterPro" id="IPR003594">
    <property type="entry name" value="HATPase_dom"/>
</dbReference>
<dbReference type="Gene3D" id="1.20.5.1930">
    <property type="match status" value="1"/>
</dbReference>
<accession>A0A239CU77</accession>
<evidence type="ECO:0000256" key="1">
    <source>
        <dbReference type="ARBA" id="ARBA00000085"/>
    </source>
</evidence>
<evidence type="ECO:0000256" key="5">
    <source>
        <dbReference type="ARBA" id="ARBA00022741"/>
    </source>
</evidence>
<dbReference type="SUPFAM" id="SSF55874">
    <property type="entry name" value="ATPase domain of HSP90 chaperone/DNA topoisomerase II/histidine kinase"/>
    <property type="match status" value="1"/>
</dbReference>
<evidence type="ECO:0000256" key="3">
    <source>
        <dbReference type="ARBA" id="ARBA00022553"/>
    </source>
</evidence>
<dbReference type="EMBL" id="FZNY01000008">
    <property type="protein sequence ID" value="SNS23191.1"/>
    <property type="molecule type" value="Genomic_DNA"/>
</dbReference>
<keyword evidence="8" id="KW-0902">Two-component regulatory system</keyword>
<gene>
    <name evidence="11" type="ORF">SAMN06265376_108172</name>
</gene>
<reference evidence="11 12" key="1">
    <citation type="submission" date="2017-06" db="EMBL/GenBank/DDBJ databases">
        <authorList>
            <person name="Kim H.J."/>
            <person name="Triplett B.A."/>
        </authorList>
    </citation>
    <scope>NUCLEOTIDE SEQUENCE [LARGE SCALE GENOMIC DNA]</scope>
    <source>
        <strain evidence="11 12">DSM 25597</strain>
    </source>
</reference>
<evidence type="ECO:0000256" key="7">
    <source>
        <dbReference type="ARBA" id="ARBA00022840"/>
    </source>
</evidence>
<dbReference type="OrthoDB" id="9778366at2"/>
<evidence type="ECO:0000256" key="9">
    <source>
        <dbReference type="SAM" id="Phobius"/>
    </source>
</evidence>
<dbReference type="CDD" id="cd16917">
    <property type="entry name" value="HATPase_UhpB-NarQ-NarX-like"/>
    <property type="match status" value="1"/>
</dbReference>
<dbReference type="InterPro" id="IPR036890">
    <property type="entry name" value="HATPase_C_sf"/>
</dbReference>
<dbReference type="Gene3D" id="3.30.565.10">
    <property type="entry name" value="Histidine kinase-like ATPase, C-terminal domain"/>
    <property type="match status" value="1"/>
</dbReference>
<feature type="transmembrane region" description="Helical" evidence="9">
    <location>
        <begin position="12"/>
        <end position="36"/>
    </location>
</feature>
<dbReference type="GO" id="GO:0046983">
    <property type="term" value="F:protein dimerization activity"/>
    <property type="evidence" value="ECO:0007669"/>
    <property type="project" value="InterPro"/>
</dbReference>
<keyword evidence="5" id="KW-0547">Nucleotide-binding</keyword>
<dbReference type="RefSeq" id="WP_089373449.1">
    <property type="nucleotide sequence ID" value="NZ_BMEP01000009.1"/>
</dbReference>
<keyword evidence="9" id="KW-1133">Transmembrane helix</keyword>
<evidence type="ECO:0000313" key="11">
    <source>
        <dbReference type="EMBL" id="SNS23191.1"/>
    </source>
</evidence>
<evidence type="ECO:0000256" key="2">
    <source>
        <dbReference type="ARBA" id="ARBA00012438"/>
    </source>
</evidence>
<keyword evidence="4" id="KW-0808">Transferase</keyword>
<dbReference type="GO" id="GO:0005524">
    <property type="term" value="F:ATP binding"/>
    <property type="evidence" value="ECO:0007669"/>
    <property type="project" value="UniProtKB-KW"/>
</dbReference>
<dbReference type="PANTHER" id="PTHR24421">
    <property type="entry name" value="NITRATE/NITRITE SENSOR PROTEIN NARX-RELATED"/>
    <property type="match status" value="1"/>
</dbReference>
<organism evidence="11 12">
    <name type="scientific">Dokdonia pacifica</name>
    <dbReference type="NCBI Taxonomy" id="1627892"/>
    <lineage>
        <taxon>Bacteria</taxon>
        <taxon>Pseudomonadati</taxon>
        <taxon>Bacteroidota</taxon>
        <taxon>Flavobacteriia</taxon>
        <taxon>Flavobacteriales</taxon>
        <taxon>Flavobacteriaceae</taxon>
        <taxon>Dokdonia</taxon>
    </lineage>
</organism>
<proteinExistence type="predicted"/>
<keyword evidence="9" id="KW-0472">Membrane</keyword>
<protein>
    <recommendedName>
        <fullName evidence="2">histidine kinase</fullName>
        <ecNumber evidence="2">2.7.13.3</ecNumber>
    </recommendedName>
</protein>
<evidence type="ECO:0000313" key="12">
    <source>
        <dbReference type="Proteomes" id="UP000198379"/>
    </source>
</evidence>
<keyword evidence="3" id="KW-0597">Phosphoprotein</keyword>
<dbReference type="PANTHER" id="PTHR24421:SF10">
    <property type="entry name" value="NITRATE_NITRITE SENSOR PROTEIN NARQ"/>
    <property type="match status" value="1"/>
</dbReference>
<dbReference type="Pfam" id="PF07730">
    <property type="entry name" value="HisKA_3"/>
    <property type="match status" value="1"/>
</dbReference>
<dbReference type="InterPro" id="IPR005467">
    <property type="entry name" value="His_kinase_dom"/>
</dbReference>
<feature type="domain" description="Histidine kinase" evidence="10">
    <location>
        <begin position="79"/>
        <end position="269"/>
    </location>
</feature>
<dbReference type="EC" id="2.7.13.3" evidence="2"/>
<name>A0A239CU77_9FLAO</name>
<dbReference type="InterPro" id="IPR050482">
    <property type="entry name" value="Sensor_HK_TwoCompSys"/>
</dbReference>
<keyword evidence="12" id="KW-1185">Reference proteome</keyword>
<evidence type="ECO:0000256" key="6">
    <source>
        <dbReference type="ARBA" id="ARBA00022777"/>
    </source>
</evidence>
<keyword evidence="9" id="KW-0812">Transmembrane</keyword>
<dbReference type="GO" id="GO:0000155">
    <property type="term" value="F:phosphorelay sensor kinase activity"/>
    <property type="evidence" value="ECO:0007669"/>
    <property type="project" value="InterPro"/>
</dbReference>
<keyword evidence="6 11" id="KW-0418">Kinase</keyword>
<keyword evidence="7" id="KW-0067">ATP-binding</keyword>
<comment type="catalytic activity">
    <reaction evidence="1">
        <text>ATP + protein L-histidine = ADP + protein N-phospho-L-histidine.</text>
        <dbReference type="EC" id="2.7.13.3"/>
    </reaction>
</comment>
<dbReference type="GO" id="GO:0016020">
    <property type="term" value="C:membrane"/>
    <property type="evidence" value="ECO:0007669"/>
    <property type="project" value="InterPro"/>
</dbReference>
<evidence type="ECO:0000259" key="10">
    <source>
        <dbReference type="PROSITE" id="PS50109"/>
    </source>
</evidence>
<dbReference type="Pfam" id="PF02518">
    <property type="entry name" value="HATPase_c"/>
    <property type="match status" value="1"/>
</dbReference>
<dbReference type="Proteomes" id="UP000198379">
    <property type="component" value="Unassembled WGS sequence"/>
</dbReference>
<evidence type="ECO:0000256" key="4">
    <source>
        <dbReference type="ARBA" id="ARBA00022679"/>
    </source>
</evidence>
<dbReference type="AlphaFoldDB" id="A0A239CU77"/>
<sequence length="269" mass="30725">MEKQFLITQDESTVIAALVYGIIFLVLLTTGLLLFFHYSRRKIIQKELEKAALKLEHQKTILQATIATQEEERKRIAQDLHDAISARLNVVSLTTNLLLDDDDINEEQKASLEHILGVTTTTLESSRKIAHDLLPPILDKFGLKVALEELFEDFTKSKQVQIKYDIDELDFLSKTNNLHIFRIAQELINNAIRHGDASRMNIQLKKEGENRFMFTCKDNGNGFDIKKIRKQSGIGLQNIKSRTAILECDLDVESEIDKGSLFTIQSKKQ</sequence>
<evidence type="ECO:0000256" key="8">
    <source>
        <dbReference type="ARBA" id="ARBA00023012"/>
    </source>
</evidence>